<protein>
    <submittedName>
        <fullName evidence="1">Uncharacterized protein</fullName>
    </submittedName>
</protein>
<evidence type="ECO:0000313" key="2">
    <source>
        <dbReference type="Proteomes" id="UP000009168"/>
    </source>
</evidence>
<reference evidence="2" key="1">
    <citation type="journal article" date="2006" name="PLoS Biol.">
        <title>Macronuclear genome sequence of the ciliate Tetrahymena thermophila, a model eukaryote.</title>
        <authorList>
            <person name="Eisen J.A."/>
            <person name="Coyne R.S."/>
            <person name="Wu M."/>
            <person name="Wu D."/>
            <person name="Thiagarajan M."/>
            <person name="Wortman J.R."/>
            <person name="Badger J.H."/>
            <person name="Ren Q."/>
            <person name="Amedeo P."/>
            <person name="Jones K.M."/>
            <person name="Tallon L.J."/>
            <person name="Delcher A.L."/>
            <person name="Salzberg S.L."/>
            <person name="Silva J.C."/>
            <person name="Haas B.J."/>
            <person name="Majoros W.H."/>
            <person name="Farzad M."/>
            <person name="Carlton J.M."/>
            <person name="Smith R.K. Jr."/>
            <person name="Garg J."/>
            <person name="Pearlman R.E."/>
            <person name="Karrer K.M."/>
            <person name="Sun L."/>
            <person name="Manning G."/>
            <person name="Elde N.C."/>
            <person name="Turkewitz A.P."/>
            <person name="Asai D.J."/>
            <person name="Wilkes D.E."/>
            <person name="Wang Y."/>
            <person name="Cai H."/>
            <person name="Collins K."/>
            <person name="Stewart B.A."/>
            <person name="Lee S.R."/>
            <person name="Wilamowska K."/>
            <person name="Weinberg Z."/>
            <person name="Ruzzo W.L."/>
            <person name="Wloga D."/>
            <person name="Gaertig J."/>
            <person name="Frankel J."/>
            <person name="Tsao C.-C."/>
            <person name="Gorovsky M.A."/>
            <person name="Keeling P.J."/>
            <person name="Waller R.F."/>
            <person name="Patron N.J."/>
            <person name="Cherry J.M."/>
            <person name="Stover N.A."/>
            <person name="Krieger C.J."/>
            <person name="del Toro C."/>
            <person name="Ryder H.F."/>
            <person name="Williamson S.C."/>
            <person name="Barbeau R.A."/>
            <person name="Hamilton E.P."/>
            <person name="Orias E."/>
        </authorList>
    </citation>
    <scope>NUCLEOTIDE SEQUENCE [LARGE SCALE GENOMIC DNA]</scope>
    <source>
        <strain evidence="2">SB210</strain>
    </source>
</reference>
<dbReference type="RefSeq" id="XP_001024693.1">
    <property type="nucleotide sequence ID" value="XM_001024693.3"/>
</dbReference>
<gene>
    <name evidence="1" type="ORF">TTHERM_00616230</name>
</gene>
<name>I7LXE0_TETTS</name>
<dbReference type="AlphaFoldDB" id="I7LXE0"/>
<dbReference type="EMBL" id="GG662448">
    <property type="protein sequence ID" value="EAS04448.1"/>
    <property type="molecule type" value="Genomic_DNA"/>
</dbReference>
<evidence type="ECO:0000313" key="1">
    <source>
        <dbReference type="EMBL" id="EAS04448.1"/>
    </source>
</evidence>
<proteinExistence type="predicted"/>
<dbReference type="InParanoid" id="I7LXE0"/>
<sequence>MTEMSLKNCHIGVQDQKQIQDPLQCNLIMNDEEAHKNYHFQADQSTLMVKISDESIFEKENEIVHLIKAHPNIKKLNIVLSKGTITIIQAKLIGEKLRQIKNLVEVNILFH</sequence>
<keyword evidence="2" id="KW-1185">Reference proteome</keyword>
<dbReference type="GeneID" id="7838883"/>
<dbReference type="KEGG" id="tet:TTHERM_00616230"/>
<organism evidence="1 2">
    <name type="scientific">Tetrahymena thermophila (strain SB210)</name>
    <dbReference type="NCBI Taxonomy" id="312017"/>
    <lineage>
        <taxon>Eukaryota</taxon>
        <taxon>Sar</taxon>
        <taxon>Alveolata</taxon>
        <taxon>Ciliophora</taxon>
        <taxon>Intramacronucleata</taxon>
        <taxon>Oligohymenophorea</taxon>
        <taxon>Hymenostomatida</taxon>
        <taxon>Tetrahymenina</taxon>
        <taxon>Tetrahymenidae</taxon>
        <taxon>Tetrahymena</taxon>
    </lineage>
</organism>
<dbReference type="Proteomes" id="UP000009168">
    <property type="component" value="Unassembled WGS sequence"/>
</dbReference>
<accession>I7LXE0</accession>
<dbReference type="HOGENOM" id="CLU_2163467_0_0_1"/>